<evidence type="ECO:0000259" key="8">
    <source>
        <dbReference type="PROSITE" id="PS50076"/>
    </source>
</evidence>
<dbReference type="Pfam" id="PF00684">
    <property type="entry name" value="DnaJ_CXXCXGXG"/>
    <property type="match status" value="1"/>
</dbReference>
<dbReference type="SUPFAM" id="SSF46565">
    <property type="entry name" value="Chaperone J-domain"/>
    <property type="match status" value="1"/>
</dbReference>
<dbReference type="PANTHER" id="PTHR43096:SF52">
    <property type="entry name" value="DNAJ HOMOLOG 1, MITOCHONDRIAL-RELATED"/>
    <property type="match status" value="1"/>
</dbReference>
<dbReference type="HAMAP" id="MF_01152">
    <property type="entry name" value="DnaJ"/>
    <property type="match status" value="1"/>
</dbReference>
<dbReference type="InterPro" id="IPR001623">
    <property type="entry name" value="DnaJ_domain"/>
</dbReference>
<dbReference type="EMBL" id="OR769219">
    <property type="protein sequence ID" value="WQJ51275.1"/>
    <property type="molecule type" value="Genomic_DNA"/>
</dbReference>
<dbReference type="PROSITE" id="PS00636">
    <property type="entry name" value="DNAJ_1"/>
    <property type="match status" value="1"/>
</dbReference>
<evidence type="ECO:0008006" key="12">
    <source>
        <dbReference type="Google" id="ProtNLM"/>
    </source>
</evidence>
<evidence type="ECO:0000259" key="9">
    <source>
        <dbReference type="PROSITE" id="PS51188"/>
    </source>
</evidence>
<dbReference type="SUPFAM" id="SSF57938">
    <property type="entry name" value="DnaJ/Hsp40 cysteine-rich domain"/>
    <property type="match status" value="1"/>
</dbReference>
<dbReference type="Gene3D" id="2.10.230.10">
    <property type="entry name" value="Heat shock protein DnaJ, cysteine-rich domain"/>
    <property type="match status" value="1"/>
</dbReference>
<evidence type="ECO:0000313" key="11">
    <source>
        <dbReference type="Proteomes" id="UP001348805"/>
    </source>
</evidence>
<sequence length="361" mass="40035">MAKNLYEILGVSKDCNEKDLKTAYRKLSKKYHPDMQKGKSPSEVKEAEEKFKDVNHAYEVLSDPQKKQNYDTYGDENGNQNPFGGSGFDPFGGSGFDPFGGFNPFSGFSGFGGSRQQKNQVQPGRDIQMKIPVTIEDIFNGVKKVVKYKRDVRCPSCHGAGGTGQKTCPKCHGAGKIIHQSLIGRGTFSIQEELCPLCHGTGFYVENKCNHCGGSGFEKQEVKIEIEFNTGIQNGEYKIYSGKGSESKKSVGQNGNFIAIADYKFDTNKYQVDGLNVIEHIHVPYYKLLLGCSYTVNIPSGVSKTIKLQSCIKEGTVMRLSGEGLKRSDTNQRGDYFVCVHYLIPDNLTPNEKEHLEAINK</sequence>
<name>A0ABZ0YZK3_9CAUD</name>
<dbReference type="InterPro" id="IPR018253">
    <property type="entry name" value="DnaJ_domain_CS"/>
</dbReference>
<keyword evidence="2" id="KW-0677">Repeat</keyword>
<dbReference type="InterPro" id="IPR012724">
    <property type="entry name" value="DnaJ"/>
</dbReference>
<evidence type="ECO:0000313" key="10">
    <source>
        <dbReference type="EMBL" id="WQJ51275.1"/>
    </source>
</evidence>
<dbReference type="InterPro" id="IPR036410">
    <property type="entry name" value="HSP_DnaJ_Cys-rich_dom_sf"/>
</dbReference>
<evidence type="ECO:0000256" key="2">
    <source>
        <dbReference type="ARBA" id="ARBA00022737"/>
    </source>
</evidence>
<dbReference type="CDD" id="cd06257">
    <property type="entry name" value="DnaJ"/>
    <property type="match status" value="1"/>
</dbReference>
<dbReference type="SMART" id="SM00271">
    <property type="entry name" value="DnaJ"/>
    <property type="match status" value="1"/>
</dbReference>
<keyword evidence="3 6" id="KW-0863">Zinc-finger</keyword>
<dbReference type="Gene3D" id="2.60.260.20">
    <property type="entry name" value="Urease metallochaperone UreE, N-terminal domain"/>
    <property type="match status" value="2"/>
</dbReference>
<feature type="domain" description="CR-type" evidence="9">
    <location>
        <begin position="141"/>
        <end position="221"/>
    </location>
</feature>
<keyword evidence="4 6" id="KW-0862">Zinc</keyword>
<dbReference type="Gene3D" id="1.10.287.110">
    <property type="entry name" value="DnaJ domain"/>
    <property type="match status" value="1"/>
</dbReference>
<evidence type="ECO:0000256" key="1">
    <source>
        <dbReference type="ARBA" id="ARBA00022723"/>
    </source>
</evidence>
<evidence type="ECO:0000256" key="6">
    <source>
        <dbReference type="PROSITE-ProRule" id="PRU00546"/>
    </source>
</evidence>
<evidence type="ECO:0000256" key="5">
    <source>
        <dbReference type="ARBA" id="ARBA00023186"/>
    </source>
</evidence>
<organism evidence="10 11">
    <name type="scientific">phage Lak_Megaphage_RVC_AP3_GC26</name>
    <dbReference type="NCBI Taxonomy" id="3109225"/>
    <lineage>
        <taxon>Viruses</taxon>
        <taxon>Duplodnaviria</taxon>
        <taxon>Heunggongvirae</taxon>
        <taxon>Uroviricota</taxon>
        <taxon>Caudoviricetes</taxon>
        <taxon>Caudoviricetes code 15 clade</taxon>
    </lineage>
</organism>
<dbReference type="PANTHER" id="PTHR43096">
    <property type="entry name" value="DNAJ HOMOLOG 1, MITOCHONDRIAL-RELATED"/>
    <property type="match status" value="1"/>
</dbReference>
<dbReference type="PROSITE" id="PS51188">
    <property type="entry name" value="ZF_CR"/>
    <property type="match status" value="1"/>
</dbReference>
<keyword evidence="11" id="KW-1185">Reference proteome</keyword>
<dbReference type="SUPFAM" id="SSF49493">
    <property type="entry name" value="HSP40/DnaJ peptide-binding domain"/>
    <property type="match status" value="2"/>
</dbReference>
<reference evidence="10 11" key="1">
    <citation type="submission" date="2023-11" db="EMBL/GenBank/DDBJ databases">
        <authorList>
            <person name="Cook R."/>
            <person name="Crisci M."/>
            <person name="Pye H."/>
            <person name="Adriaenssens E."/>
            <person name="Santini J."/>
        </authorList>
    </citation>
    <scope>NUCLEOTIDE SEQUENCE [LARGE SCALE GENOMIC DNA]</scope>
    <source>
        <strain evidence="10">Lak_Megaphage_RVC_AP3_GC26</strain>
    </source>
</reference>
<dbReference type="Pfam" id="PF01556">
    <property type="entry name" value="DnaJ_C"/>
    <property type="match status" value="1"/>
</dbReference>
<accession>A0ABZ0YZK3</accession>
<dbReference type="InterPro" id="IPR008971">
    <property type="entry name" value="HSP40/DnaJ_pept-bd"/>
</dbReference>
<evidence type="ECO:0000256" key="7">
    <source>
        <dbReference type="SAM" id="MobiDB-lite"/>
    </source>
</evidence>
<dbReference type="CDD" id="cd10719">
    <property type="entry name" value="DnaJ_zf"/>
    <property type="match status" value="1"/>
</dbReference>
<feature type="region of interest" description="Disordered" evidence="7">
    <location>
        <begin position="65"/>
        <end position="87"/>
    </location>
</feature>
<dbReference type="PRINTS" id="PR00625">
    <property type="entry name" value="JDOMAIN"/>
</dbReference>
<feature type="zinc finger region" description="CR-type" evidence="6">
    <location>
        <begin position="141"/>
        <end position="221"/>
    </location>
</feature>
<dbReference type="InterPro" id="IPR036869">
    <property type="entry name" value="J_dom_sf"/>
</dbReference>
<protein>
    <recommendedName>
        <fullName evidence="12">Chaperone protein DnaJ</fullName>
    </recommendedName>
</protein>
<dbReference type="InterPro" id="IPR001305">
    <property type="entry name" value="HSP_DnaJ_Cys-rich_dom"/>
</dbReference>
<proteinExistence type="inferred from homology"/>
<feature type="domain" description="J" evidence="8">
    <location>
        <begin position="4"/>
        <end position="74"/>
    </location>
</feature>
<dbReference type="Pfam" id="PF00226">
    <property type="entry name" value="DnaJ"/>
    <property type="match status" value="1"/>
</dbReference>
<dbReference type="Proteomes" id="UP001348805">
    <property type="component" value="Segment"/>
</dbReference>
<dbReference type="InterPro" id="IPR002939">
    <property type="entry name" value="DnaJ_C"/>
</dbReference>
<evidence type="ECO:0000256" key="4">
    <source>
        <dbReference type="ARBA" id="ARBA00022833"/>
    </source>
</evidence>
<dbReference type="PROSITE" id="PS50076">
    <property type="entry name" value="DNAJ_2"/>
    <property type="match status" value="1"/>
</dbReference>
<evidence type="ECO:0000256" key="3">
    <source>
        <dbReference type="ARBA" id="ARBA00022771"/>
    </source>
</evidence>
<keyword evidence="1 6" id="KW-0479">Metal-binding</keyword>
<keyword evidence="5" id="KW-0143">Chaperone</keyword>